<dbReference type="RefSeq" id="WP_121876760.1">
    <property type="nucleotide sequence ID" value="NZ_REFJ01000003.1"/>
</dbReference>
<dbReference type="Gene3D" id="2.102.10.10">
    <property type="entry name" value="Rieske [2Fe-2S] iron-sulphur domain"/>
    <property type="match status" value="1"/>
</dbReference>
<evidence type="ECO:0000256" key="1">
    <source>
        <dbReference type="ARBA" id="ARBA00022714"/>
    </source>
</evidence>
<keyword evidence="1" id="KW-0001">2Fe-2S</keyword>
<sequence length="122" mass="13623">MTEAAKHTIGSVLKAKLKLGLNLVSVSNRDIILIRNRDDFIAFENRCPHRNKALYRDDSTLEFDQHHLICQHHGAIFELPHGECIAGPCAEEKLTPISLSATDQTLTLYLAPDHSAQGKHDD</sequence>
<evidence type="ECO:0000256" key="3">
    <source>
        <dbReference type="ARBA" id="ARBA00023004"/>
    </source>
</evidence>
<evidence type="ECO:0000313" key="6">
    <source>
        <dbReference type="EMBL" id="RMA80077.1"/>
    </source>
</evidence>
<accession>A0A3M0A661</accession>
<dbReference type="InterPro" id="IPR017941">
    <property type="entry name" value="Rieske_2Fe-2S"/>
</dbReference>
<dbReference type="GO" id="GO:0051537">
    <property type="term" value="F:2 iron, 2 sulfur cluster binding"/>
    <property type="evidence" value="ECO:0007669"/>
    <property type="project" value="UniProtKB-KW"/>
</dbReference>
<dbReference type="PANTHER" id="PTHR40261:SF1">
    <property type="entry name" value="RIESKE DOMAIN-CONTAINING PROTEIN"/>
    <property type="match status" value="1"/>
</dbReference>
<comment type="caution">
    <text evidence="6">The sequence shown here is derived from an EMBL/GenBank/DDBJ whole genome shotgun (WGS) entry which is preliminary data.</text>
</comment>
<proteinExistence type="predicted"/>
<reference evidence="6 7" key="1">
    <citation type="submission" date="2018-10" db="EMBL/GenBank/DDBJ databases">
        <title>Genomic Encyclopedia of Type Strains, Phase IV (KMG-IV): sequencing the most valuable type-strain genomes for metagenomic binning, comparative biology and taxonomic classification.</title>
        <authorList>
            <person name="Goeker M."/>
        </authorList>
    </citation>
    <scope>NUCLEOTIDE SEQUENCE [LARGE SCALE GENOMIC DNA]</scope>
    <source>
        <strain evidence="6 7">DSM 25080</strain>
    </source>
</reference>
<organism evidence="6 7">
    <name type="scientific">Umboniibacter marinipuniceus</name>
    <dbReference type="NCBI Taxonomy" id="569599"/>
    <lineage>
        <taxon>Bacteria</taxon>
        <taxon>Pseudomonadati</taxon>
        <taxon>Pseudomonadota</taxon>
        <taxon>Gammaproteobacteria</taxon>
        <taxon>Cellvibrionales</taxon>
        <taxon>Cellvibrionaceae</taxon>
        <taxon>Umboniibacter</taxon>
    </lineage>
</organism>
<keyword evidence="7" id="KW-1185">Reference proteome</keyword>
<dbReference type="SUPFAM" id="SSF50022">
    <property type="entry name" value="ISP domain"/>
    <property type="match status" value="1"/>
</dbReference>
<protein>
    <submittedName>
        <fullName evidence="6">Rieske-like 2Fe-2S protein</fullName>
    </submittedName>
</protein>
<keyword evidence="2" id="KW-0479">Metal-binding</keyword>
<evidence type="ECO:0000313" key="7">
    <source>
        <dbReference type="Proteomes" id="UP000267187"/>
    </source>
</evidence>
<dbReference type="AlphaFoldDB" id="A0A3M0A661"/>
<evidence type="ECO:0000256" key="4">
    <source>
        <dbReference type="ARBA" id="ARBA00023014"/>
    </source>
</evidence>
<evidence type="ECO:0000256" key="2">
    <source>
        <dbReference type="ARBA" id="ARBA00022723"/>
    </source>
</evidence>
<dbReference type="GO" id="GO:0046872">
    <property type="term" value="F:metal ion binding"/>
    <property type="evidence" value="ECO:0007669"/>
    <property type="project" value="UniProtKB-KW"/>
</dbReference>
<evidence type="ECO:0000259" key="5">
    <source>
        <dbReference type="PROSITE" id="PS51296"/>
    </source>
</evidence>
<dbReference type="PANTHER" id="PTHR40261">
    <property type="match status" value="1"/>
</dbReference>
<dbReference type="Pfam" id="PF00355">
    <property type="entry name" value="Rieske"/>
    <property type="match status" value="1"/>
</dbReference>
<dbReference type="InterPro" id="IPR036922">
    <property type="entry name" value="Rieske_2Fe-2S_sf"/>
</dbReference>
<dbReference type="Proteomes" id="UP000267187">
    <property type="component" value="Unassembled WGS sequence"/>
</dbReference>
<gene>
    <name evidence="6" type="ORF">DFR27_1433</name>
</gene>
<keyword evidence="4" id="KW-0411">Iron-sulfur</keyword>
<feature type="domain" description="Rieske" evidence="5">
    <location>
        <begin position="9"/>
        <end position="108"/>
    </location>
</feature>
<keyword evidence="3" id="KW-0408">Iron</keyword>
<dbReference type="CDD" id="cd03467">
    <property type="entry name" value="Rieske"/>
    <property type="match status" value="1"/>
</dbReference>
<dbReference type="EMBL" id="REFJ01000003">
    <property type="protein sequence ID" value="RMA80077.1"/>
    <property type="molecule type" value="Genomic_DNA"/>
</dbReference>
<dbReference type="PROSITE" id="PS51296">
    <property type="entry name" value="RIESKE"/>
    <property type="match status" value="1"/>
</dbReference>
<dbReference type="OrthoDB" id="9794779at2"/>
<name>A0A3M0A661_9GAMM</name>